<dbReference type="CDD" id="cd03215">
    <property type="entry name" value="ABC_Carb_Monos_II"/>
    <property type="match status" value="1"/>
</dbReference>
<name>A0ABR7HR33_9FIRM</name>
<dbReference type="InterPro" id="IPR003593">
    <property type="entry name" value="AAA+_ATPase"/>
</dbReference>
<protein>
    <submittedName>
        <fullName evidence="4">ABC transporter ATP-binding protein</fullName>
    </submittedName>
</protein>
<dbReference type="Pfam" id="PF00005">
    <property type="entry name" value="ABC_tran"/>
    <property type="match status" value="2"/>
</dbReference>
<dbReference type="InterPro" id="IPR050107">
    <property type="entry name" value="ABC_carbohydrate_import_ATPase"/>
</dbReference>
<dbReference type="EMBL" id="JACOPR010000002">
    <property type="protein sequence ID" value="MBC5729887.1"/>
    <property type="molecule type" value="Genomic_DNA"/>
</dbReference>
<dbReference type="PANTHER" id="PTHR43790:SF4">
    <property type="entry name" value="GUANOSINE IMPORT ATP-BINDING PROTEIN NUPO"/>
    <property type="match status" value="1"/>
</dbReference>
<sequence length="515" mass="57177">MHKLEVKGFTKRFGNLVANDDISFSLDSGEVMAILGENGAGKTTLMRGIYGMDVPDQGEIWINGKQEQILSPKDAIRLGIGMVHQHFMLMNQFTVAENLILGLSEVTGPILDRKKINQKINEFFSQYHFDVPADALVKDLPVGLQQRVEIMKVLFRGADILVLDEPTAVLTPQEIQELFHIIRQLQAEGKSVLFISHKLDEVKEISQRIMVLRLGKVTGIVETKDADPGQMARMMIGRELAVLKKEPLPQDLKRRRILQVKNCTVKSDKKYCVKGISFDVFSNEILGVAGVDGNGQKELAEAITGLCHMESGSIQVNGVELPGKSVREIRNSGVAHVPEDRRKRGLILPFTLVENSILVKHDSPPFSHGILLDQKEAVAFTKKNIQDYRIKSQSERDTAASLSGGNQQKVIIARELATDPELLITVKPTRGLDVGAVEYIHSCLLAHRNRGKAVLLISSELEELMTLSDRIMVMHGGEITGIVYPDEVDAEKLGLMMAGQKTEDWAEVPREGEIM</sequence>
<proteinExistence type="predicted"/>
<dbReference type="GO" id="GO:0005524">
    <property type="term" value="F:ATP binding"/>
    <property type="evidence" value="ECO:0007669"/>
    <property type="project" value="UniProtKB-KW"/>
</dbReference>
<keyword evidence="1" id="KW-0547">Nucleotide-binding</keyword>
<dbReference type="InterPro" id="IPR017871">
    <property type="entry name" value="ABC_transporter-like_CS"/>
</dbReference>
<dbReference type="Proteomes" id="UP000660021">
    <property type="component" value="Unassembled WGS sequence"/>
</dbReference>
<feature type="domain" description="ABC transporter" evidence="3">
    <location>
        <begin position="258"/>
        <end position="501"/>
    </location>
</feature>
<dbReference type="PROSITE" id="PS50893">
    <property type="entry name" value="ABC_TRANSPORTER_2"/>
    <property type="match status" value="2"/>
</dbReference>
<dbReference type="InterPro" id="IPR003439">
    <property type="entry name" value="ABC_transporter-like_ATP-bd"/>
</dbReference>
<keyword evidence="2 4" id="KW-0067">ATP-binding</keyword>
<dbReference type="SMART" id="SM00382">
    <property type="entry name" value="AAA"/>
    <property type="match status" value="1"/>
</dbReference>
<keyword evidence="5" id="KW-1185">Reference proteome</keyword>
<dbReference type="RefSeq" id="WP_186963052.1">
    <property type="nucleotide sequence ID" value="NZ_JACOPR010000002.1"/>
</dbReference>
<evidence type="ECO:0000256" key="2">
    <source>
        <dbReference type="ARBA" id="ARBA00022840"/>
    </source>
</evidence>
<feature type="domain" description="ABC transporter" evidence="3">
    <location>
        <begin position="4"/>
        <end position="239"/>
    </location>
</feature>
<evidence type="ECO:0000313" key="4">
    <source>
        <dbReference type="EMBL" id="MBC5729887.1"/>
    </source>
</evidence>
<gene>
    <name evidence="4" type="ORF">H8S34_03445</name>
</gene>
<reference evidence="4 5" key="1">
    <citation type="submission" date="2020-08" db="EMBL/GenBank/DDBJ databases">
        <title>Genome public.</title>
        <authorList>
            <person name="Liu C."/>
            <person name="Sun Q."/>
        </authorList>
    </citation>
    <scope>NUCLEOTIDE SEQUENCE [LARGE SCALE GENOMIC DNA]</scope>
    <source>
        <strain evidence="4 5">New-38</strain>
    </source>
</reference>
<accession>A0ABR7HR33</accession>
<organism evidence="4 5">
    <name type="scientific">Pseudoflavonifractor hominis</name>
    <dbReference type="NCBI Taxonomy" id="2763059"/>
    <lineage>
        <taxon>Bacteria</taxon>
        <taxon>Bacillati</taxon>
        <taxon>Bacillota</taxon>
        <taxon>Clostridia</taxon>
        <taxon>Eubacteriales</taxon>
        <taxon>Oscillospiraceae</taxon>
        <taxon>Pseudoflavonifractor</taxon>
    </lineage>
</organism>
<dbReference type="CDD" id="cd03216">
    <property type="entry name" value="ABC_Carb_Monos_I"/>
    <property type="match status" value="1"/>
</dbReference>
<dbReference type="Gene3D" id="3.40.50.300">
    <property type="entry name" value="P-loop containing nucleotide triphosphate hydrolases"/>
    <property type="match status" value="2"/>
</dbReference>
<dbReference type="PROSITE" id="PS00211">
    <property type="entry name" value="ABC_TRANSPORTER_1"/>
    <property type="match status" value="1"/>
</dbReference>
<comment type="caution">
    <text evidence="4">The sequence shown here is derived from an EMBL/GenBank/DDBJ whole genome shotgun (WGS) entry which is preliminary data.</text>
</comment>
<dbReference type="InterPro" id="IPR027417">
    <property type="entry name" value="P-loop_NTPase"/>
</dbReference>
<evidence type="ECO:0000256" key="1">
    <source>
        <dbReference type="ARBA" id="ARBA00022741"/>
    </source>
</evidence>
<dbReference type="PANTHER" id="PTHR43790">
    <property type="entry name" value="CARBOHYDRATE TRANSPORT ATP-BINDING PROTEIN MG119-RELATED"/>
    <property type="match status" value="1"/>
</dbReference>
<evidence type="ECO:0000259" key="3">
    <source>
        <dbReference type="PROSITE" id="PS50893"/>
    </source>
</evidence>
<dbReference type="SUPFAM" id="SSF52540">
    <property type="entry name" value="P-loop containing nucleoside triphosphate hydrolases"/>
    <property type="match status" value="2"/>
</dbReference>
<evidence type="ECO:0000313" key="5">
    <source>
        <dbReference type="Proteomes" id="UP000660021"/>
    </source>
</evidence>